<evidence type="ECO:0000313" key="3">
    <source>
        <dbReference type="Proteomes" id="UP000692954"/>
    </source>
</evidence>
<dbReference type="EMBL" id="CAJJDN010000142">
    <property type="protein sequence ID" value="CAD8123003.1"/>
    <property type="molecule type" value="Genomic_DNA"/>
</dbReference>
<proteinExistence type="predicted"/>
<dbReference type="GO" id="GO:0005524">
    <property type="term" value="F:ATP binding"/>
    <property type="evidence" value="ECO:0007669"/>
    <property type="project" value="InterPro"/>
</dbReference>
<dbReference type="CDD" id="cd00882">
    <property type="entry name" value="Ras_like_GTPase"/>
    <property type="match status" value="1"/>
</dbReference>
<protein>
    <recommendedName>
        <fullName evidence="1">ATPase AAA-type core domain-containing protein</fullName>
    </recommendedName>
</protein>
<dbReference type="InterPro" id="IPR003959">
    <property type="entry name" value="ATPase_AAA_core"/>
</dbReference>
<evidence type="ECO:0000313" key="2">
    <source>
        <dbReference type="EMBL" id="CAD8123003.1"/>
    </source>
</evidence>
<comment type="caution">
    <text evidence="2">The sequence shown here is derived from an EMBL/GenBank/DDBJ whole genome shotgun (WGS) entry which is preliminary data.</text>
</comment>
<dbReference type="AlphaFoldDB" id="A0A8S1R6K7"/>
<dbReference type="OrthoDB" id="312100at2759"/>
<gene>
    <name evidence="2" type="ORF">PSON_ATCC_30995.1.T1420012</name>
</gene>
<sequence length="204" mass="24099">MGNCCDGRDQKSSKQIFIIGPPGSGKSKLTEKLSNNKKYEFIDIPELDMESSIKSREKSIENFQKQYKKSENDNKQIIGLILCVKFERTDLMKRNLLSVIKFFRQFKNLMILVVTHFDLSENQNQDKRDLKKSLNYLLDKDEERVMFSNNFEQDGQEVIDQAIQKIIEKKNELQFTLKNTIFEEFDESEQKKLLQNMQQSFNKC</sequence>
<keyword evidence="3" id="KW-1185">Reference proteome</keyword>
<name>A0A8S1R6K7_9CILI</name>
<dbReference type="Pfam" id="PF00004">
    <property type="entry name" value="AAA"/>
    <property type="match status" value="1"/>
</dbReference>
<feature type="domain" description="ATPase AAA-type core" evidence="1">
    <location>
        <begin position="17"/>
        <end position="78"/>
    </location>
</feature>
<dbReference type="Proteomes" id="UP000692954">
    <property type="component" value="Unassembled WGS sequence"/>
</dbReference>
<accession>A0A8S1R6K7</accession>
<organism evidence="2 3">
    <name type="scientific">Paramecium sonneborni</name>
    <dbReference type="NCBI Taxonomy" id="65129"/>
    <lineage>
        <taxon>Eukaryota</taxon>
        <taxon>Sar</taxon>
        <taxon>Alveolata</taxon>
        <taxon>Ciliophora</taxon>
        <taxon>Intramacronucleata</taxon>
        <taxon>Oligohymenophorea</taxon>
        <taxon>Peniculida</taxon>
        <taxon>Parameciidae</taxon>
        <taxon>Paramecium</taxon>
    </lineage>
</organism>
<evidence type="ECO:0000259" key="1">
    <source>
        <dbReference type="Pfam" id="PF00004"/>
    </source>
</evidence>
<reference evidence="2" key="1">
    <citation type="submission" date="2021-01" db="EMBL/GenBank/DDBJ databases">
        <authorList>
            <consortium name="Genoscope - CEA"/>
            <person name="William W."/>
        </authorList>
    </citation>
    <scope>NUCLEOTIDE SEQUENCE</scope>
</reference>
<dbReference type="GO" id="GO:0016887">
    <property type="term" value="F:ATP hydrolysis activity"/>
    <property type="evidence" value="ECO:0007669"/>
    <property type="project" value="InterPro"/>
</dbReference>